<dbReference type="OrthoDB" id="9798761at2"/>
<evidence type="ECO:0000313" key="4">
    <source>
        <dbReference type="Proteomes" id="UP000007575"/>
    </source>
</evidence>
<organism evidence="3 4">
    <name type="scientific">Deinococcus gobiensis (strain DSM 21396 / JCM 16679 / CGMCC 1.7299 / I-0)</name>
    <dbReference type="NCBI Taxonomy" id="745776"/>
    <lineage>
        <taxon>Bacteria</taxon>
        <taxon>Thermotogati</taxon>
        <taxon>Deinococcota</taxon>
        <taxon>Deinococci</taxon>
        <taxon>Deinococcales</taxon>
        <taxon>Deinococcaceae</taxon>
        <taxon>Deinococcus</taxon>
    </lineage>
</organism>
<evidence type="ECO:0000313" key="3">
    <source>
        <dbReference type="EMBL" id="AFD28141.1"/>
    </source>
</evidence>
<evidence type="ECO:0000259" key="2">
    <source>
        <dbReference type="Pfam" id="PF07510"/>
    </source>
</evidence>
<protein>
    <recommendedName>
        <fullName evidence="5">DUF262 domain-containing protein</fullName>
    </recommendedName>
</protein>
<feature type="domain" description="GmrSD restriction endonucleases C-terminal" evidence="2">
    <location>
        <begin position="428"/>
        <end position="568"/>
    </location>
</feature>
<keyword evidence="4" id="KW-1185">Reference proteome</keyword>
<dbReference type="EMBL" id="CP002195">
    <property type="protein sequence ID" value="AFD28141.1"/>
    <property type="molecule type" value="Genomic_DNA"/>
</dbReference>
<dbReference type="PATRIC" id="fig|745776.4.peg.4038"/>
<dbReference type="Pfam" id="PF03235">
    <property type="entry name" value="GmrSD_N"/>
    <property type="match status" value="1"/>
</dbReference>
<dbReference type="InterPro" id="IPR011089">
    <property type="entry name" value="GmrSD_C"/>
</dbReference>
<dbReference type="Proteomes" id="UP000007575">
    <property type="component" value="Plasmid P4"/>
</dbReference>
<reference evidence="3 4" key="1">
    <citation type="journal article" date="2012" name="PLoS ONE">
        <title>Genome sequence and transcriptome analysis of the radioresistant bacterium Deinococcus gobiensis: insights into the extreme environmental adaptations.</title>
        <authorList>
            <person name="Yuan M."/>
            <person name="Chen M."/>
            <person name="Zhang W."/>
            <person name="Lu W."/>
            <person name="Wang J."/>
            <person name="Yang M."/>
            <person name="Zhao P."/>
            <person name="Tang R."/>
            <person name="Li X."/>
            <person name="Hao Y."/>
            <person name="Zhou Z."/>
            <person name="Zhan Y."/>
            <person name="Yu H."/>
            <person name="Teng C."/>
            <person name="Yan Y."/>
            <person name="Ping S."/>
            <person name="Wang Y."/>
            <person name="Lin M."/>
        </authorList>
    </citation>
    <scope>NUCLEOTIDE SEQUENCE [LARGE SCALE GENOMIC DNA]</scope>
    <source>
        <strain evidence="4">DSM 21396 / JCM 16679 / CGMCC 1.7299 / I-0</strain>
        <plasmid evidence="3">P4</plasmid>
    </source>
</reference>
<accession>H8H3P4</accession>
<sequence length="952" mass="107433">MKAEAVQLFKVLQGGRQYRVPIYQRTYSWGQEQVERLWTDVLEAGREGRPHFTGSVVYVTTSDDDMADVTQALLIDGQQRLTTTVLFLVALVRRLHETGGFKVEKDGSTVSVTAENLRKNLLVNPDVSGLLHHKLVLTQRDRDTLSRLLESLEHAHTPLPADPSPRVLDTLNFFTAQLQKPGVDLAEVYAGLQRLQVVRIALKAGEDDPQLIFDSMNSTGMDLTEADRIRNYVLMKFAGPAQEKLYADFWFPMERQFEGAEPDAFDRFIRDYLSLHSKNPVPARLNEVYRAFKHYVEKEQGTPGLEPLVRELAQAARYYAALLNPEAHEKDPEVRQALLSLRSLDLDVWYPLVLDAYTAWQTGELPQADLLGVLSVLETYLYRRWVCGVGTQGLNKFFPALPGQLRGHPYLQAFQDQLYQQRSYLRFPTDDEFSRELTARDLYTRRNLSRYTLGRLENFGSKEPVNPGNYTIEHILPQNKNLSAEWRAMLGEHWQEVQGRYLHTLGNLTLTGYNAEYSDRPFLEKRDLMGSGQQGQGFKSSHLLLNQELAELSEWNEQRIQERAQRLVGRALLIWPMVTPSPELLAAQTVRAASQDLPTLDRHLHNLAPSLRVRFDELRELLLGLPDVEEVPTSQYVAYKIRGTNFCDIVPQPALGTVKCWLNLPFPALDDPHGLARDVTHIGRAGNGNAEVVVRPDTSLDAFFELVQQALNYQLARTAVAPAPTPAHTVADTLAQLSGESITALGAFEQALLDLDPQLTRYTTQYYVGYGRPLLVSGVPRSGMIRVEVQPRDPDLLPAEMFAGWEARARDRWTLSLASPADATRALPLIRAAHAQMAQGLAYRQPQVRQLAREMRDLFAALGEEMSVQSTRTSDRYLAGQREIARAYVNSDSVFLALRRDFGTLDNPTGRGQPVDSGFIVEWGPGYFADTLTQSADLEDLRPLIRQAYEAS</sequence>
<evidence type="ECO:0008006" key="5">
    <source>
        <dbReference type="Google" id="ProtNLM"/>
    </source>
</evidence>
<dbReference type="RefSeq" id="WP_014686951.1">
    <property type="nucleotide sequence ID" value="NC_017792.1"/>
</dbReference>
<proteinExistence type="predicted"/>
<dbReference type="PANTHER" id="PTHR35149">
    <property type="entry name" value="SLL5132 PROTEIN"/>
    <property type="match status" value="1"/>
</dbReference>
<evidence type="ECO:0000259" key="1">
    <source>
        <dbReference type="Pfam" id="PF03235"/>
    </source>
</evidence>
<dbReference type="HOGENOM" id="CLU_011736_2_1_0"/>
<dbReference type="KEGG" id="dgo:DGo_PD0067"/>
<dbReference type="Pfam" id="PF07510">
    <property type="entry name" value="GmrSD_C"/>
    <property type="match status" value="1"/>
</dbReference>
<geneLocation type="plasmid" evidence="3 4">
    <name>P4</name>
</geneLocation>
<dbReference type="PANTHER" id="PTHR35149:SF2">
    <property type="entry name" value="DUF262 DOMAIN-CONTAINING PROTEIN"/>
    <property type="match status" value="1"/>
</dbReference>
<dbReference type="AlphaFoldDB" id="H8H3P4"/>
<feature type="domain" description="GmrSD restriction endonucleases N-terminal" evidence="1">
    <location>
        <begin position="10"/>
        <end position="233"/>
    </location>
</feature>
<gene>
    <name evidence="3" type="ordered locus">DGo_PD0067</name>
</gene>
<keyword evidence="3" id="KW-0614">Plasmid</keyword>
<name>H8H3P4_DEIGI</name>
<dbReference type="InterPro" id="IPR004919">
    <property type="entry name" value="GmrSD_N"/>
</dbReference>